<gene>
    <name evidence="2" type="ORF">BOTBODRAFT_178864</name>
</gene>
<dbReference type="Proteomes" id="UP000027195">
    <property type="component" value="Unassembled WGS sequence"/>
</dbReference>
<protein>
    <submittedName>
        <fullName evidence="2">Uncharacterized protein</fullName>
    </submittedName>
</protein>
<keyword evidence="3" id="KW-1185">Reference proteome</keyword>
<evidence type="ECO:0000313" key="2">
    <source>
        <dbReference type="EMBL" id="KDQ09645.1"/>
    </source>
</evidence>
<dbReference type="HOGENOM" id="CLU_1749342_0_0_1"/>
<dbReference type="InParanoid" id="A0A067M4K6"/>
<organism evidence="2 3">
    <name type="scientific">Botryobasidium botryosum (strain FD-172 SS1)</name>
    <dbReference type="NCBI Taxonomy" id="930990"/>
    <lineage>
        <taxon>Eukaryota</taxon>
        <taxon>Fungi</taxon>
        <taxon>Dikarya</taxon>
        <taxon>Basidiomycota</taxon>
        <taxon>Agaricomycotina</taxon>
        <taxon>Agaricomycetes</taxon>
        <taxon>Cantharellales</taxon>
        <taxon>Botryobasidiaceae</taxon>
        <taxon>Botryobasidium</taxon>
    </lineage>
</organism>
<reference evidence="3" key="1">
    <citation type="journal article" date="2014" name="Proc. Natl. Acad. Sci. U.S.A.">
        <title>Extensive sampling of basidiomycete genomes demonstrates inadequacy of the white-rot/brown-rot paradigm for wood decay fungi.</title>
        <authorList>
            <person name="Riley R."/>
            <person name="Salamov A.A."/>
            <person name="Brown D.W."/>
            <person name="Nagy L.G."/>
            <person name="Floudas D."/>
            <person name="Held B.W."/>
            <person name="Levasseur A."/>
            <person name="Lombard V."/>
            <person name="Morin E."/>
            <person name="Otillar R."/>
            <person name="Lindquist E.A."/>
            <person name="Sun H."/>
            <person name="LaButti K.M."/>
            <person name="Schmutz J."/>
            <person name="Jabbour D."/>
            <person name="Luo H."/>
            <person name="Baker S.E."/>
            <person name="Pisabarro A.G."/>
            <person name="Walton J.D."/>
            <person name="Blanchette R.A."/>
            <person name="Henrissat B."/>
            <person name="Martin F."/>
            <person name="Cullen D."/>
            <person name="Hibbett D.S."/>
            <person name="Grigoriev I.V."/>
        </authorList>
    </citation>
    <scope>NUCLEOTIDE SEQUENCE [LARGE SCALE GENOMIC DNA]</scope>
    <source>
        <strain evidence="3">FD-172 SS1</strain>
    </source>
</reference>
<sequence length="149" mass="17020">MSNSIRSTELHARDADRVARLGDQEILLRTQCDTQAISRVIQQTLENKYATIAMSTAYQKQVRLPVSMCKRVRTPPLIQEQAEHAKHSGLHSIPATVIQREELNIWRLEVELTALHLQRMQLPAEYPDSDVEEISSNDLIEESETESDN</sequence>
<accession>A0A067M4K6</accession>
<evidence type="ECO:0000256" key="1">
    <source>
        <dbReference type="SAM" id="MobiDB-lite"/>
    </source>
</evidence>
<feature type="region of interest" description="Disordered" evidence="1">
    <location>
        <begin position="127"/>
        <end position="149"/>
    </location>
</feature>
<proteinExistence type="predicted"/>
<dbReference type="EMBL" id="KL198076">
    <property type="protein sequence ID" value="KDQ09645.1"/>
    <property type="molecule type" value="Genomic_DNA"/>
</dbReference>
<dbReference type="AlphaFoldDB" id="A0A067M4K6"/>
<evidence type="ECO:0000313" key="3">
    <source>
        <dbReference type="Proteomes" id="UP000027195"/>
    </source>
</evidence>
<name>A0A067M4K6_BOTB1</name>